<evidence type="ECO:0000313" key="1">
    <source>
        <dbReference type="EMBL" id="KOF95439.1"/>
    </source>
</evidence>
<gene>
    <name evidence="1" type="ORF">OCBIM_22038376mg</name>
</gene>
<proteinExistence type="predicted"/>
<dbReference type="AlphaFoldDB" id="A0A0L8I205"/>
<organism evidence="1">
    <name type="scientific">Octopus bimaculoides</name>
    <name type="common">California two-spotted octopus</name>
    <dbReference type="NCBI Taxonomy" id="37653"/>
    <lineage>
        <taxon>Eukaryota</taxon>
        <taxon>Metazoa</taxon>
        <taxon>Spiralia</taxon>
        <taxon>Lophotrochozoa</taxon>
        <taxon>Mollusca</taxon>
        <taxon>Cephalopoda</taxon>
        <taxon>Coleoidea</taxon>
        <taxon>Octopodiformes</taxon>
        <taxon>Octopoda</taxon>
        <taxon>Incirrata</taxon>
        <taxon>Octopodidae</taxon>
        <taxon>Octopus</taxon>
    </lineage>
</organism>
<reference evidence="1" key="1">
    <citation type="submission" date="2015-07" db="EMBL/GenBank/DDBJ databases">
        <title>MeaNS - Measles Nucleotide Surveillance Program.</title>
        <authorList>
            <person name="Tran T."/>
            <person name="Druce J."/>
        </authorList>
    </citation>
    <scope>NUCLEOTIDE SEQUENCE</scope>
    <source>
        <strain evidence="1">UCB-OBI-ISO-001</strain>
        <tissue evidence="1">Gonad</tissue>
    </source>
</reference>
<name>A0A0L8I205_OCTBM</name>
<dbReference type="EMBL" id="KQ416738">
    <property type="protein sequence ID" value="KOF95439.1"/>
    <property type="molecule type" value="Genomic_DNA"/>
</dbReference>
<sequence>MDTSISAYTVHLRQTVILDKSAHVYIQIKYSENFYRRKKNSLRFLKLSISRKCVFLFKLRVDDFFFGFTF</sequence>
<protein>
    <submittedName>
        <fullName evidence="1">Uncharacterized protein</fullName>
    </submittedName>
</protein>
<accession>A0A0L8I205</accession>